<sequence>MLFLSHLTLVLVVVISNLLTTKVSVNAGLLLATSLVLWLGSLPLIVINMHLLRYLNAIIVSILNLALSMGSAIYNISLSHYFWIDPWSYASRTIALLRIQPNGTSFSPGSFFANDVSFIYLILLSVSVWLLFNYFLSFIIVRKRQGGNELV</sequence>
<protein>
    <recommendedName>
        <fullName evidence="4">Lantibiotic ABC transporter permease</fullName>
    </recommendedName>
</protein>
<dbReference type="AlphaFoldDB" id="A0A417Z632"/>
<dbReference type="Proteomes" id="UP000284822">
    <property type="component" value="Unassembled WGS sequence"/>
</dbReference>
<reference evidence="2 3" key="1">
    <citation type="submission" date="2018-07" db="EMBL/GenBank/DDBJ databases">
        <title>Genome sequences of six Lactobacillus spp. isolated from bumble bee guts.</title>
        <authorList>
            <person name="Motta E.V.S."/>
            <person name="Moran N.A."/>
        </authorList>
    </citation>
    <scope>NUCLEOTIDE SEQUENCE [LARGE SCALE GENOMIC DNA]</scope>
    <source>
        <strain evidence="2 3">LV-8.1</strain>
    </source>
</reference>
<feature type="transmembrane region" description="Helical" evidence="1">
    <location>
        <begin position="118"/>
        <end position="141"/>
    </location>
</feature>
<gene>
    <name evidence="2" type="ORF">DS832_06540</name>
</gene>
<organism evidence="2 3">
    <name type="scientific">Bombilactobacillus bombi</name>
    <dbReference type="NCBI Taxonomy" id="1303590"/>
    <lineage>
        <taxon>Bacteria</taxon>
        <taxon>Bacillati</taxon>
        <taxon>Bacillota</taxon>
        <taxon>Bacilli</taxon>
        <taxon>Lactobacillales</taxon>
        <taxon>Lactobacillaceae</taxon>
        <taxon>Bombilactobacillus</taxon>
    </lineage>
</organism>
<keyword evidence="1" id="KW-0472">Membrane</keyword>
<dbReference type="EMBL" id="QOCS01000014">
    <property type="protein sequence ID" value="RHW46008.1"/>
    <property type="molecule type" value="Genomic_DNA"/>
</dbReference>
<comment type="caution">
    <text evidence="2">The sequence shown here is derived from an EMBL/GenBank/DDBJ whole genome shotgun (WGS) entry which is preliminary data.</text>
</comment>
<accession>A0A417Z632</accession>
<evidence type="ECO:0000313" key="3">
    <source>
        <dbReference type="Proteomes" id="UP000284822"/>
    </source>
</evidence>
<feature type="transmembrane region" description="Helical" evidence="1">
    <location>
        <begin position="54"/>
        <end position="76"/>
    </location>
</feature>
<evidence type="ECO:0008006" key="4">
    <source>
        <dbReference type="Google" id="ProtNLM"/>
    </source>
</evidence>
<proteinExistence type="predicted"/>
<evidence type="ECO:0000313" key="2">
    <source>
        <dbReference type="EMBL" id="RHW46008.1"/>
    </source>
</evidence>
<name>A0A417Z632_9LACO</name>
<feature type="transmembrane region" description="Helical" evidence="1">
    <location>
        <begin position="28"/>
        <end position="47"/>
    </location>
</feature>
<dbReference type="RefSeq" id="WP_118910867.1">
    <property type="nucleotide sequence ID" value="NZ_QOCS01000014.1"/>
</dbReference>
<keyword evidence="1" id="KW-1133">Transmembrane helix</keyword>
<keyword evidence="1" id="KW-0812">Transmembrane</keyword>
<evidence type="ECO:0000256" key="1">
    <source>
        <dbReference type="SAM" id="Phobius"/>
    </source>
</evidence>